<dbReference type="EMBL" id="FQXG01000003">
    <property type="protein sequence ID" value="SHH58796.1"/>
    <property type="molecule type" value="Genomic_DNA"/>
</dbReference>
<dbReference type="AlphaFoldDB" id="A0A1M5U7G6"/>
<evidence type="ECO:0000259" key="1">
    <source>
        <dbReference type="PROSITE" id="PS50819"/>
    </source>
</evidence>
<dbReference type="PROSITE" id="PS50819">
    <property type="entry name" value="INTEIN_ENDONUCLEASE"/>
    <property type="match status" value="1"/>
</dbReference>
<sequence>MVKPTRAQLILLYCNNGLSAKALADQLRISRNKVYRLLAEYGIPRRSPRDAKLVDGPSTASVIKSYVQHYLGQGLTVAECGQLIGLSAPALLARWQQLGFETRNHAEAMANKLKQQTPRLLQLQAQILDEEITLNEAANSLEITPGQFQNKLKAIGSPMPKAKGATLTPEDEQQLVALYQQHSLAEVSRRLEISTKKAREVLTRHNVSIRPHQQALRQAMAQTSGKHLRVESGNPQRLGNELNPATAWALGVIWGDGTLCRSTGVCHVYSKDRGMLEQIADAFELDHRAIYDLQRCHSNRAQSHTLTIANPAILRHLVDYGLTPNKSATISTPPIAADLRHHFYRGYFDADGGFSLHGPKRRLRASISSKSVVMMIEFSKWLRSIGITPIRRQASLRRITDQPEECLSIMKTKSGVFALAIQAESHVTLFAQALYLGSHVKTRLERKYRMIQHLL</sequence>
<dbReference type="GO" id="GO:0004519">
    <property type="term" value="F:endonuclease activity"/>
    <property type="evidence" value="ECO:0007669"/>
    <property type="project" value="InterPro"/>
</dbReference>
<proteinExistence type="predicted"/>
<dbReference type="Proteomes" id="UP000184268">
    <property type="component" value="Unassembled WGS sequence"/>
</dbReference>
<evidence type="ECO:0000313" key="3">
    <source>
        <dbReference type="Proteomes" id="UP000184268"/>
    </source>
</evidence>
<protein>
    <recommendedName>
        <fullName evidence="1">DOD-type homing endonuclease domain-containing protein</fullName>
    </recommendedName>
</protein>
<dbReference type="Pfam" id="PF13384">
    <property type="entry name" value="HTH_23"/>
    <property type="match status" value="1"/>
</dbReference>
<accession>A0A1M5U7G6</accession>
<organism evidence="2 3">
    <name type="scientific">Ferrimonas marina</name>
    <dbReference type="NCBI Taxonomy" id="299255"/>
    <lineage>
        <taxon>Bacteria</taxon>
        <taxon>Pseudomonadati</taxon>
        <taxon>Pseudomonadota</taxon>
        <taxon>Gammaproteobacteria</taxon>
        <taxon>Alteromonadales</taxon>
        <taxon>Ferrimonadaceae</taxon>
        <taxon>Ferrimonas</taxon>
    </lineage>
</organism>
<feature type="domain" description="DOD-type homing endonuclease" evidence="1">
    <location>
        <begin position="249"/>
        <end position="387"/>
    </location>
</feature>
<dbReference type="Gene3D" id="1.10.10.60">
    <property type="entry name" value="Homeodomain-like"/>
    <property type="match status" value="1"/>
</dbReference>
<gene>
    <name evidence="2" type="ORF">SAMN02745129_2435</name>
</gene>
<dbReference type="STRING" id="299255.SAMN02745129_2435"/>
<reference evidence="3" key="1">
    <citation type="submission" date="2016-11" db="EMBL/GenBank/DDBJ databases">
        <authorList>
            <person name="Varghese N."/>
            <person name="Submissions S."/>
        </authorList>
    </citation>
    <scope>NUCLEOTIDE SEQUENCE [LARGE SCALE GENOMIC DNA]</scope>
    <source>
        <strain evidence="3">DSM 16917</strain>
    </source>
</reference>
<dbReference type="SUPFAM" id="SSF55608">
    <property type="entry name" value="Homing endonucleases"/>
    <property type="match status" value="1"/>
</dbReference>
<dbReference type="InterPro" id="IPR004042">
    <property type="entry name" value="Intein_endonuc_central"/>
</dbReference>
<evidence type="ECO:0000313" key="2">
    <source>
        <dbReference type="EMBL" id="SHH58796.1"/>
    </source>
</evidence>
<keyword evidence="3" id="KW-1185">Reference proteome</keyword>
<name>A0A1M5U7G6_9GAMM</name>
<dbReference type="InterPro" id="IPR027434">
    <property type="entry name" value="Homing_endonucl"/>
</dbReference>
<dbReference type="Gene3D" id="3.10.28.10">
    <property type="entry name" value="Homing endonucleases"/>
    <property type="match status" value="1"/>
</dbReference>